<name>A0A934KJB3_9BACT</name>
<evidence type="ECO:0000313" key="7">
    <source>
        <dbReference type="EMBL" id="MBJ7604651.1"/>
    </source>
</evidence>
<comment type="caution">
    <text evidence="7">The sequence shown here is derived from an EMBL/GenBank/DDBJ whole genome shotgun (WGS) entry which is preliminary data.</text>
</comment>
<dbReference type="NCBIfam" id="TIGR02644">
    <property type="entry name" value="Y_phosphoryl"/>
    <property type="match status" value="1"/>
</dbReference>
<dbReference type="PANTHER" id="PTHR10515:SF0">
    <property type="entry name" value="THYMIDINE PHOSPHORYLASE"/>
    <property type="match status" value="1"/>
</dbReference>
<dbReference type="SMART" id="SM00941">
    <property type="entry name" value="PYNP_C"/>
    <property type="match status" value="1"/>
</dbReference>
<dbReference type="InterPro" id="IPR000053">
    <property type="entry name" value="Thymidine/pyrmidine_PPase"/>
</dbReference>
<dbReference type="Gene3D" id="1.20.970.10">
    <property type="entry name" value="Transferase, Pyrimidine Nucleoside Phosphorylase, Chain C"/>
    <property type="match status" value="1"/>
</dbReference>
<keyword evidence="4 7" id="KW-0808">Transferase</keyword>
<gene>
    <name evidence="7" type="ORF">JF888_15970</name>
</gene>
<keyword evidence="3 7" id="KW-0328">Glycosyltransferase</keyword>
<dbReference type="InterPro" id="IPR017872">
    <property type="entry name" value="Pyrmidine_PPase_CS"/>
</dbReference>
<dbReference type="AlphaFoldDB" id="A0A934KJB3"/>
<dbReference type="Gene3D" id="3.90.1170.30">
    <property type="entry name" value="Pyrimidine nucleoside phosphorylase-like, C-terminal domain"/>
    <property type="match status" value="1"/>
</dbReference>
<sequence>MQPLEIIGRKRDGLEHSPEEIRQLLSGYLEGSIPDYQLAAWLMAVCIRDMTRSETLALTQAMVASGESLDLSSIPGVKVDKHSTGGVGDKVTLISGPLAAACGVPVPKLSGRALAHTGGTLDKLESVPGLSVDLEPEQFLAQVRRIGLAVAAQSPRLVPADKALYTLRDVTATVPSLPLIASSVMSKKLAAGADAIVLDVKFGRGAFMPDVQSAAALAEEMVWLGEAAGRRVVALVTDMNNPLGRAVGNALEVQEALDALQGKGDEELLQVCVSVAREMCRLAGVEADPAAALRDGSGLERFRRLLAAQGGRLEEGLPVAACRLPLPAPTEGYVAAIDALQIGLACLQLGAGRQQKTDAIDPGAGILIEASVGHHVRAGEPLATVHARSEELIREVAPRLESAWRLVSHEVTRPRHVLARVDREGIVHHAAQAGQQFFTRPPKSGRSGTTGQQGPRPEAWLRRLSGARPS</sequence>
<evidence type="ECO:0000256" key="2">
    <source>
        <dbReference type="ARBA" id="ARBA00011738"/>
    </source>
</evidence>
<reference evidence="7 8" key="1">
    <citation type="submission" date="2020-10" db="EMBL/GenBank/DDBJ databases">
        <title>Ca. Dormibacterota MAGs.</title>
        <authorList>
            <person name="Montgomery K."/>
        </authorList>
    </citation>
    <scope>NUCLEOTIDE SEQUENCE [LARGE SCALE GENOMIC DNA]</scope>
    <source>
        <strain evidence="7">SC8811_S16_3</strain>
    </source>
</reference>
<dbReference type="Pfam" id="PF00591">
    <property type="entry name" value="Glycos_transf_3"/>
    <property type="match status" value="1"/>
</dbReference>
<organism evidence="7 8">
    <name type="scientific">Candidatus Dormiibacter inghamiae</name>
    <dbReference type="NCBI Taxonomy" id="3127013"/>
    <lineage>
        <taxon>Bacteria</taxon>
        <taxon>Bacillati</taxon>
        <taxon>Candidatus Dormiibacterota</taxon>
        <taxon>Candidatus Dormibacteria</taxon>
        <taxon>Candidatus Dormibacterales</taxon>
        <taxon>Candidatus Dormibacteraceae</taxon>
        <taxon>Candidatus Dormiibacter</taxon>
    </lineage>
</organism>
<comment type="subunit">
    <text evidence="2">Homodimer.</text>
</comment>
<dbReference type="GO" id="GO:0004645">
    <property type="term" value="F:1,4-alpha-oligoglucan phosphorylase activity"/>
    <property type="evidence" value="ECO:0007669"/>
    <property type="project" value="InterPro"/>
</dbReference>
<evidence type="ECO:0000256" key="3">
    <source>
        <dbReference type="ARBA" id="ARBA00022676"/>
    </source>
</evidence>
<dbReference type="PANTHER" id="PTHR10515">
    <property type="entry name" value="THYMIDINE PHOSPHORYLASE"/>
    <property type="match status" value="1"/>
</dbReference>
<dbReference type="GO" id="GO:0006206">
    <property type="term" value="P:pyrimidine nucleobase metabolic process"/>
    <property type="evidence" value="ECO:0007669"/>
    <property type="project" value="InterPro"/>
</dbReference>
<feature type="domain" description="Pyrimidine nucleoside phosphorylase C-terminal" evidence="6">
    <location>
        <begin position="333"/>
        <end position="407"/>
    </location>
</feature>
<comment type="similarity">
    <text evidence="1">Belongs to the thymidine/pyrimidine-nucleoside phosphorylase family.</text>
</comment>
<evidence type="ECO:0000313" key="8">
    <source>
        <dbReference type="Proteomes" id="UP000620075"/>
    </source>
</evidence>
<evidence type="ECO:0000259" key="6">
    <source>
        <dbReference type="SMART" id="SM00941"/>
    </source>
</evidence>
<feature type="region of interest" description="Disordered" evidence="5">
    <location>
        <begin position="434"/>
        <end position="470"/>
    </location>
</feature>
<dbReference type="SUPFAM" id="SSF47648">
    <property type="entry name" value="Nucleoside phosphorylase/phosphoribosyltransferase N-terminal domain"/>
    <property type="match status" value="1"/>
</dbReference>
<dbReference type="NCBIfam" id="NF004490">
    <property type="entry name" value="PRK05820.1"/>
    <property type="match status" value="1"/>
</dbReference>
<evidence type="ECO:0000256" key="1">
    <source>
        <dbReference type="ARBA" id="ARBA00006915"/>
    </source>
</evidence>
<dbReference type="SUPFAM" id="SSF54680">
    <property type="entry name" value="Pyrimidine nucleoside phosphorylase C-terminal domain"/>
    <property type="match status" value="1"/>
</dbReference>
<dbReference type="FunFam" id="3.40.1030.10:FF:000003">
    <property type="entry name" value="Pyrimidine-nucleoside phosphorylase"/>
    <property type="match status" value="1"/>
</dbReference>
<dbReference type="SUPFAM" id="SSF52418">
    <property type="entry name" value="Nucleoside phosphorylase/phosphoribosyltransferase catalytic domain"/>
    <property type="match status" value="1"/>
</dbReference>
<dbReference type="InterPro" id="IPR017459">
    <property type="entry name" value="Glycosyl_Trfase_fam3_N_dom"/>
</dbReference>
<protein>
    <submittedName>
        <fullName evidence="7">Thymidine phosphorylase</fullName>
        <ecNumber evidence="7">2.4.2.4</ecNumber>
    </submittedName>
</protein>
<dbReference type="InterPro" id="IPR036320">
    <property type="entry name" value="Glycosyl_Trfase_fam3_N_dom_sf"/>
</dbReference>
<dbReference type="InterPro" id="IPR035902">
    <property type="entry name" value="Nuc_phospho_transferase"/>
</dbReference>
<dbReference type="Proteomes" id="UP000620075">
    <property type="component" value="Unassembled WGS sequence"/>
</dbReference>
<dbReference type="Pfam" id="PF07831">
    <property type="entry name" value="PYNP_C"/>
    <property type="match status" value="1"/>
</dbReference>
<dbReference type="InterPro" id="IPR000312">
    <property type="entry name" value="Glycosyl_Trfase_fam3"/>
</dbReference>
<dbReference type="EMBL" id="JAEKNQ010000063">
    <property type="protein sequence ID" value="MBJ7604651.1"/>
    <property type="molecule type" value="Genomic_DNA"/>
</dbReference>
<dbReference type="Pfam" id="PF02885">
    <property type="entry name" value="Glycos_trans_3N"/>
    <property type="match status" value="1"/>
</dbReference>
<evidence type="ECO:0000256" key="4">
    <source>
        <dbReference type="ARBA" id="ARBA00022679"/>
    </source>
</evidence>
<dbReference type="Gene3D" id="3.40.1030.10">
    <property type="entry name" value="Nucleoside phosphorylase/phosphoribosyltransferase catalytic domain"/>
    <property type="match status" value="1"/>
</dbReference>
<dbReference type="InterPro" id="IPR036566">
    <property type="entry name" value="PYNP-like_C_sf"/>
</dbReference>
<evidence type="ECO:0000256" key="5">
    <source>
        <dbReference type="SAM" id="MobiDB-lite"/>
    </source>
</evidence>
<dbReference type="InterPro" id="IPR013102">
    <property type="entry name" value="PYNP_C"/>
</dbReference>
<proteinExistence type="inferred from homology"/>
<dbReference type="GO" id="GO:0005829">
    <property type="term" value="C:cytosol"/>
    <property type="evidence" value="ECO:0007669"/>
    <property type="project" value="TreeGrafter"/>
</dbReference>
<dbReference type="RefSeq" id="WP_338182612.1">
    <property type="nucleotide sequence ID" value="NZ_JAEKNQ010000063.1"/>
</dbReference>
<dbReference type="GO" id="GO:0006213">
    <property type="term" value="P:pyrimidine nucleoside metabolic process"/>
    <property type="evidence" value="ECO:0007669"/>
    <property type="project" value="InterPro"/>
</dbReference>
<dbReference type="GO" id="GO:0009032">
    <property type="term" value="F:thymidine phosphorylase activity"/>
    <property type="evidence" value="ECO:0007669"/>
    <property type="project" value="UniProtKB-EC"/>
</dbReference>
<dbReference type="EC" id="2.4.2.4" evidence="7"/>
<accession>A0A934KJB3</accession>
<dbReference type="PIRSF" id="PIRSF000478">
    <property type="entry name" value="TP_PyNP"/>
    <property type="match status" value="1"/>
</dbReference>
<dbReference type="InterPro" id="IPR018090">
    <property type="entry name" value="Pyrmidine_PPas_bac/euk"/>
</dbReference>
<dbReference type="PROSITE" id="PS00647">
    <property type="entry name" value="THYMID_PHOSPHORYLASE"/>
    <property type="match status" value="1"/>
</dbReference>